<feature type="region of interest" description="Disordered" evidence="1">
    <location>
        <begin position="1"/>
        <end position="257"/>
    </location>
</feature>
<sequence>MFKQSPHRNQRSKGGEACCSTSSPGHKEDDKEENRNEEEENKSEENENKVKGGGDDEVHENDQDKTQEGTEHQATEEGGNESDHADTGNGSYHDGTLASYEKQQDGTDTTQNPGEKVENTNSRGDESNRQNVLLEKTENSEPASNEKHDYGETHTSTAENENAAKGEFTDTSGTTQQSTTSENIVVVQNQQSESSSGTRGDESNRQNVLLEKTENSEPASNEKHDSGETHTSTAENESAAKGEFTDTSGTTQQSTTSENIVVVQNQQSESSSGISPYKPTGDAMQINISYQITINRPLSKIVSIKITRPRIKVIKTWEKSTNNTLSDYSFIYMIFEF</sequence>
<keyword evidence="3" id="KW-1185">Reference proteome</keyword>
<feature type="compositionally biased region" description="Low complexity" evidence="1">
    <location>
        <begin position="169"/>
        <end position="196"/>
    </location>
</feature>
<feature type="compositionally biased region" description="Basic and acidic residues" evidence="1">
    <location>
        <begin position="25"/>
        <end position="34"/>
    </location>
</feature>
<dbReference type="Proteomes" id="UP000237105">
    <property type="component" value="Unassembled WGS sequence"/>
</dbReference>
<proteinExistence type="predicted"/>
<evidence type="ECO:0000313" key="2">
    <source>
        <dbReference type="EMBL" id="PON35778.1"/>
    </source>
</evidence>
<accession>A0A2P5AGW4</accession>
<feature type="compositionally biased region" description="Low complexity" evidence="1">
    <location>
        <begin position="245"/>
        <end position="257"/>
    </location>
</feature>
<protein>
    <submittedName>
        <fullName evidence="2">Uncharacterized protein</fullName>
    </submittedName>
</protein>
<comment type="caution">
    <text evidence="2">The sequence shown here is derived from an EMBL/GenBank/DDBJ whole genome shotgun (WGS) entry which is preliminary data.</text>
</comment>
<dbReference type="OrthoDB" id="10595186at2759"/>
<evidence type="ECO:0000256" key="1">
    <source>
        <dbReference type="SAM" id="MobiDB-lite"/>
    </source>
</evidence>
<feature type="compositionally biased region" description="Basic and acidic residues" evidence="1">
    <location>
        <begin position="211"/>
        <end position="228"/>
    </location>
</feature>
<reference evidence="3" key="1">
    <citation type="submission" date="2016-06" db="EMBL/GenBank/DDBJ databases">
        <title>Parallel loss of symbiosis genes in relatives of nitrogen-fixing non-legume Parasponia.</title>
        <authorList>
            <person name="Van Velzen R."/>
            <person name="Holmer R."/>
            <person name="Bu F."/>
            <person name="Rutten L."/>
            <person name="Van Zeijl A."/>
            <person name="Liu W."/>
            <person name="Santuari L."/>
            <person name="Cao Q."/>
            <person name="Sharma T."/>
            <person name="Shen D."/>
            <person name="Roswanjaya Y."/>
            <person name="Wardhani T."/>
            <person name="Kalhor M.S."/>
            <person name="Jansen J."/>
            <person name="Van den Hoogen J."/>
            <person name="Gungor B."/>
            <person name="Hartog M."/>
            <person name="Hontelez J."/>
            <person name="Verver J."/>
            <person name="Yang W.-C."/>
            <person name="Schijlen E."/>
            <person name="Repin R."/>
            <person name="Schilthuizen M."/>
            <person name="Schranz E."/>
            <person name="Heidstra R."/>
            <person name="Miyata K."/>
            <person name="Fedorova E."/>
            <person name="Kohlen W."/>
            <person name="Bisseling T."/>
            <person name="Smit S."/>
            <person name="Geurts R."/>
        </authorList>
    </citation>
    <scope>NUCLEOTIDE SEQUENCE [LARGE SCALE GENOMIC DNA]</scope>
    <source>
        <strain evidence="3">cv. WU1-14</strain>
    </source>
</reference>
<name>A0A2P5AGW4_PARAD</name>
<feature type="compositionally biased region" description="Basic residues" evidence="1">
    <location>
        <begin position="1"/>
        <end position="11"/>
    </location>
</feature>
<dbReference type="EMBL" id="JXTB01000596">
    <property type="protein sequence ID" value="PON35778.1"/>
    <property type="molecule type" value="Genomic_DNA"/>
</dbReference>
<feature type="compositionally biased region" description="Basic and acidic residues" evidence="1">
    <location>
        <begin position="43"/>
        <end position="86"/>
    </location>
</feature>
<feature type="compositionally biased region" description="Basic and acidic residues" evidence="1">
    <location>
        <begin position="135"/>
        <end position="152"/>
    </location>
</feature>
<dbReference type="STRING" id="3476.A0A2P5AGW4"/>
<dbReference type="AlphaFoldDB" id="A0A2P5AGW4"/>
<evidence type="ECO:0000313" key="3">
    <source>
        <dbReference type="Proteomes" id="UP000237105"/>
    </source>
</evidence>
<organism evidence="2 3">
    <name type="scientific">Parasponia andersonii</name>
    <name type="common">Sponia andersonii</name>
    <dbReference type="NCBI Taxonomy" id="3476"/>
    <lineage>
        <taxon>Eukaryota</taxon>
        <taxon>Viridiplantae</taxon>
        <taxon>Streptophyta</taxon>
        <taxon>Embryophyta</taxon>
        <taxon>Tracheophyta</taxon>
        <taxon>Spermatophyta</taxon>
        <taxon>Magnoliopsida</taxon>
        <taxon>eudicotyledons</taxon>
        <taxon>Gunneridae</taxon>
        <taxon>Pentapetalae</taxon>
        <taxon>rosids</taxon>
        <taxon>fabids</taxon>
        <taxon>Rosales</taxon>
        <taxon>Cannabaceae</taxon>
        <taxon>Parasponia</taxon>
    </lineage>
</organism>
<feature type="compositionally biased region" description="Basic and acidic residues" evidence="1">
    <location>
        <begin position="115"/>
        <end position="128"/>
    </location>
</feature>
<gene>
    <name evidence="2" type="ORF">PanWU01x14_333440</name>
</gene>